<name>A0A8J3NG95_9ACTN</name>
<dbReference type="EMBL" id="BONF01000009">
    <property type="protein sequence ID" value="GIF80155.1"/>
    <property type="molecule type" value="Genomic_DNA"/>
</dbReference>
<reference evidence="1 2" key="1">
    <citation type="submission" date="2021-01" db="EMBL/GenBank/DDBJ databases">
        <title>Whole genome shotgun sequence of Catellatospora bangladeshensis NBRC 107357.</title>
        <authorList>
            <person name="Komaki H."/>
            <person name="Tamura T."/>
        </authorList>
    </citation>
    <scope>NUCLEOTIDE SEQUENCE [LARGE SCALE GENOMIC DNA]</scope>
    <source>
        <strain evidence="1 2">NBRC 107357</strain>
    </source>
</reference>
<evidence type="ECO:0000313" key="1">
    <source>
        <dbReference type="EMBL" id="GIF80155.1"/>
    </source>
</evidence>
<organism evidence="1 2">
    <name type="scientific">Catellatospora bangladeshensis</name>
    <dbReference type="NCBI Taxonomy" id="310355"/>
    <lineage>
        <taxon>Bacteria</taxon>
        <taxon>Bacillati</taxon>
        <taxon>Actinomycetota</taxon>
        <taxon>Actinomycetes</taxon>
        <taxon>Micromonosporales</taxon>
        <taxon>Micromonosporaceae</taxon>
        <taxon>Catellatospora</taxon>
    </lineage>
</organism>
<sequence>MTDARRWLLIAVAVLAVLAMLLFARGVAHHRGWQIGDRAAATATGVRDA</sequence>
<comment type="caution">
    <text evidence="1">The sequence shown here is derived from an EMBL/GenBank/DDBJ whole genome shotgun (WGS) entry which is preliminary data.</text>
</comment>
<dbReference type="AlphaFoldDB" id="A0A8J3NG95"/>
<dbReference type="RefSeq" id="WP_203743471.1">
    <property type="nucleotide sequence ID" value="NZ_BONF01000009.1"/>
</dbReference>
<accession>A0A8J3NG95</accession>
<dbReference type="Proteomes" id="UP000601223">
    <property type="component" value="Unassembled WGS sequence"/>
</dbReference>
<keyword evidence="2" id="KW-1185">Reference proteome</keyword>
<evidence type="ECO:0000313" key="2">
    <source>
        <dbReference type="Proteomes" id="UP000601223"/>
    </source>
</evidence>
<protein>
    <submittedName>
        <fullName evidence="1">Uncharacterized protein</fullName>
    </submittedName>
</protein>
<proteinExistence type="predicted"/>
<gene>
    <name evidence="1" type="ORF">Cba03nite_15040</name>
</gene>